<evidence type="ECO:0008006" key="4">
    <source>
        <dbReference type="Google" id="ProtNLM"/>
    </source>
</evidence>
<sequence>MLKTIITTIILTLNVFAHGIYYDLVEGAIAVRITAPNNVPISNAKVEIYAPDASLAFAQGRSDINGNFAFLPDSKGIWKVLINADSDHGGHLKKFTINIDDKFKIKDFEKPPYERYLTVISVLGILFGIFGIFMMLKSRKDTVK</sequence>
<dbReference type="Proteomes" id="UP000290870">
    <property type="component" value="Unassembled WGS sequence"/>
</dbReference>
<dbReference type="EMBL" id="PDJZ01000003">
    <property type="protein sequence ID" value="RXJ84976.1"/>
    <property type="molecule type" value="Genomic_DNA"/>
</dbReference>
<name>A0A4Q0ZMQ8_9BACT</name>
<dbReference type="RefSeq" id="WP_128985837.1">
    <property type="nucleotide sequence ID" value="NZ_PDJZ01000003.1"/>
</dbReference>
<reference evidence="2 3" key="1">
    <citation type="submission" date="2017-10" db="EMBL/GenBank/DDBJ databases">
        <title>Genomics of the genus Arcobacter.</title>
        <authorList>
            <person name="Perez-Cataluna A."/>
            <person name="Figueras M.J."/>
        </authorList>
    </citation>
    <scope>NUCLEOTIDE SEQUENCE [LARGE SCALE GENOMIC DNA]</scope>
    <source>
        <strain evidence="2 3">F26</strain>
    </source>
</reference>
<evidence type="ECO:0000256" key="1">
    <source>
        <dbReference type="SAM" id="Phobius"/>
    </source>
</evidence>
<dbReference type="OrthoDB" id="9815598at2"/>
<keyword evidence="1" id="KW-0812">Transmembrane</keyword>
<protein>
    <recommendedName>
        <fullName evidence="4">Nickel transport protein</fullName>
    </recommendedName>
</protein>
<accession>A0A4Q0ZMQ8</accession>
<gene>
    <name evidence="2" type="ORF">CRU90_03195</name>
</gene>
<keyword evidence="1" id="KW-1133">Transmembrane helix</keyword>
<dbReference type="AlphaFoldDB" id="A0A4Q0ZMQ8"/>
<comment type="caution">
    <text evidence="2">The sequence shown here is derived from an EMBL/GenBank/DDBJ whole genome shotgun (WGS) entry which is preliminary data.</text>
</comment>
<keyword evidence="1" id="KW-0472">Membrane</keyword>
<proteinExistence type="predicted"/>
<evidence type="ECO:0000313" key="3">
    <source>
        <dbReference type="Proteomes" id="UP000290870"/>
    </source>
</evidence>
<organism evidence="2 3">
    <name type="scientific">Arcobacter cloacae</name>
    <dbReference type="NCBI Taxonomy" id="1054034"/>
    <lineage>
        <taxon>Bacteria</taxon>
        <taxon>Pseudomonadati</taxon>
        <taxon>Campylobacterota</taxon>
        <taxon>Epsilonproteobacteria</taxon>
        <taxon>Campylobacterales</taxon>
        <taxon>Arcobacteraceae</taxon>
        <taxon>Arcobacter</taxon>
    </lineage>
</organism>
<feature type="transmembrane region" description="Helical" evidence="1">
    <location>
        <begin position="116"/>
        <end position="136"/>
    </location>
</feature>
<evidence type="ECO:0000313" key="2">
    <source>
        <dbReference type="EMBL" id="RXJ84976.1"/>
    </source>
</evidence>